<dbReference type="KEGG" id="taut:V4D30_06245"/>
<organism evidence="3">
    <name type="scientific">Thermodesulfovibrio autotrophicus</name>
    <dbReference type="NCBI Taxonomy" id="3118333"/>
    <lineage>
        <taxon>Bacteria</taxon>
        <taxon>Pseudomonadati</taxon>
        <taxon>Nitrospirota</taxon>
        <taxon>Thermodesulfovibrionia</taxon>
        <taxon>Thermodesulfovibrionales</taxon>
        <taxon>Thermodesulfovibrionaceae</taxon>
        <taxon>Thermodesulfovibrio</taxon>
    </lineage>
</organism>
<evidence type="ECO:0000256" key="1">
    <source>
        <dbReference type="PROSITE-ProRule" id="PRU00169"/>
    </source>
</evidence>
<proteinExistence type="predicted"/>
<dbReference type="InterPro" id="IPR011006">
    <property type="entry name" value="CheY-like_superfamily"/>
</dbReference>
<dbReference type="EMBL" id="CP144373">
    <property type="protein sequence ID" value="XCH45934.1"/>
    <property type="molecule type" value="Genomic_DNA"/>
</dbReference>
<protein>
    <recommendedName>
        <fullName evidence="2">Response regulatory domain-containing protein</fullName>
    </recommendedName>
</protein>
<sequence length="132" mass="15200">MPKAIICETNEEVQKFLVDYLKSAGFECFIFSNSKEVLNAIEDASLVVTAEQFNEIIEIISSLPMYQRRDIIVILLSTSIPTMDRLSAFAKGVDFIVNVKDINNFPAIFKRAYVEHQKTYKLFKETLSKLFY</sequence>
<evidence type="ECO:0000259" key="2">
    <source>
        <dbReference type="PROSITE" id="PS50110"/>
    </source>
</evidence>
<feature type="domain" description="Response regulatory" evidence="2">
    <location>
        <begin position="3"/>
        <end position="113"/>
    </location>
</feature>
<dbReference type="PROSITE" id="PS50110">
    <property type="entry name" value="RESPONSE_REGULATORY"/>
    <property type="match status" value="1"/>
</dbReference>
<dbReference type="RefSeq" id="WP_353683475.1">
    <property type="nucleotide sequence ID" value="NZ_CP144373.1"/>
</dbReference>
<name>A0AAU8GV66_9BACT</name>
<reference evidence="3" key="1">
    <citation type="submission" date="2024-01" db="EMBL/GenBank/DDBJ databases">
        <title>The first autotrophic representatives of the genus Thermodesulfovibrio.</title>
        <authorList>
            <person name="Maltseva A.I."/>
            <person name="Elcheninov A.G."/>
            <person name="Kublanov I.V."/>
            <person name="Lebedinsky A.V."/>
            <person name="Frolov E.N."/>
        </authorList>
    </citation>
    <scope>NUCLEOTIDE SEQUENCE</scope>
    <source>
        <strain evidence="3">3907-1M</strain>
    </source>
</reference>
<dbReference type="AlphaFoldDB" id="A0AAU8GV66"/>
<evidence type="ECO:0000313" key="3">
    <source>
        <dbReference type="EMBL" id="XCH45934.1"/>
    </source>
</evidence>
<accession>A0AAU8GV66</accession>
<dbReference type="SUPFAM" id="SSF52172">
    <property type="entry name" value="CheY-like"/>
    <property type="match status" value="1"/>
</dbReference>
<dbReference type="GO" id="GO:0000160">
    <property type="term" value="P:phosphorelay signal transduction system"/>
    <property type="evidence" value="ECO:0007669"/>
    <property type="project" value="InterPro"/>
</dbReference>
<gene>
    <name evidence="3" type="ORF">V4D30_06245</name>
</gene>
<dbReference type="InterPro" id="IPR001789">
    <property type="entry name" value="Sig_transdc_resp-reg_receiver"/>
</dbReference>
<comment type="caution">
    <text evidence="1">Lacks conserved residue(s) required for the propagation of feature annotation.</text>
</comment>
<dbReference type="Gene3D" id="3.40.50.2300">
    <property type="match status" value="1"/>
</dbReference>